<feature type="domain" description="ABC transmembrane type-1" evidence="8">
    <location>
        <begin position="159"/>
        <end position="346"/>
    </location>
</feature>
<keyword evidence="3" id="KW-1003">Cell membrane</keyword>
<feature type="transmembrane region" description="Helical" evidence="7">
    <location>
        <begin position="165"/>
        <end position="185"/>
    </location>
</feature>
<dbReference type="Gene3D" id="1.10.3720.10">
    <property type="entry name" value="MetI-like"/>
    <property type="match status" value="1"/>
</dbReference>
<evidence type="ECO:0000259" key="8">
    <source>
        <dbReference type="PROSITE" id="PS50928"/>
    </source>
</evidence>
<reference evidence="9 10" key="1">
    <citation type="submission" date="2021-02" db="EMBL/GenBank/DDBJ databases">
        <title>PHA producing bacteria isolated from coastal sediment in Guangdong, Shenzhen.</title>
        <authorList>
            <person name="Zheng W."/>
            <person name="Yu S."/>
            <person name="Huang Y."/>
        </authorList>
    </citation>
    <scope>NUCLEOTIDE SEQUENCE [LARGE SCALE GENOMIC DNA]</scope>
    <source>
        <strain evidence="9 10">TN21-5</strain>
    </source>
</reference>
<evidence type="ECO:0000256" key="3">
    <source>
        <dbReference type="ARBA" id="ARBA00022475"/>
    </source>
</evidence>
<dbReference type="PANTHER" id="PTHR30043">
    <property type="entry name" value="PHOSPHONATES TRANSPORT SYSTEM PERMEASE PROTEIN"/>
    <property type="match status" value="1"/>
</dbReference>
<feature type="transmembrane region" description="Helical" evidence="7">
    <location>
        <begin position="286"/>
        <end position="307"/>
    </location>
</feature>
<organism evidence="9 10">
    <name type="scientific">Marinobacter daepoensis</name>
    <dbReference type="NCBI Taxonomy" id="262077"/>
    <lineage>
        <taxon>Bacteria</taxon>
        <taxon>Pseudomonadati</taxon>
        <taxon>Pseudomonadota</taxon>
        <taxon>Gammaproteobacteria</taxon>
        <taxon>Pseudomonadales</taxon>
        <taxon>Marinobacteraceae</taxon>
        <taxon>Marinobacter</taxon>
    </lineage>
</organism>
<keyword evidence="5 7" id="KW-1133">Transmembrane helix</keyword>
<evidence type="ECO:0000313" key="10">
    <source>
        <dbReference type="Proteomes" id="UP000664344"/>
    </source>
</evidence>
<dbReference type="SUPFAM" id="SSF161098">
    <property type="entry name" value="MetI-like"/>
    <property type="match status" value="1"/>
</dbReference>
<dbReference type="PROSITE" id="PS50928">
    <property type="entry name" value="ABC_TM1"/>
    <property type="match status" value="1"/>
</dbReference>
<feature type="transmembrane region" description="Helical" evidence="7">
    <location>
        <begin position="41"/>
        <end position="58"/>
    </location>
</feature>
<dbReference type="EMBL" id="JAFKDB010000015">
    <property type="protein sequence ID" value="MBN7770129.1"/>
    <property type="molecule type" value="Genomic_DNA"/>
</dbReference>
<keyword evidence="10" id="KW-1185">Reference proteome</keyword>
<comment type="caution">
    <text evidence="9">The sequence shown here is derived from an EMBL/GenBank/DDBJ whole genome shotgun (WGS) entry which is preliminary data.</text>
</comment>
<dbReference type="PANTHER" id="PTHR30043:SF1">
    <property type="entry name" value="ABC TRANSPORT SYSTEM PERMEASE PROTEIN P69"/>
    <property type="match status" value="1"/>
</dbReference>
<gene>
    <name evidence="9" type="primary">phnE</name>
    <name evidence="9" type="ORF">JYP53_09495</name>
</gene>
<comment type="similarity">
    <text evidence="7">Belongs to the binding-protein-dependent transport system permease family.</text>
</comment>
<evidence type="ECO:0000313" key="9">
    <source>
        <dbReference type="EMBL" id="MBN7770129.1"/>
    </source>
</evidence>
<dbReference type="InterPro" id="IPR000515">
    <property type="entry name" value="MetI-like"/>
</dbReference>
<dbReference type="InterPro" id="IPR005769">
    <property type="entry name" value="PhnE/PtxC"/>
</dbReference>
<feature type="transmembrane region" description="Helical" evidence="7">
    <location>
        <begin position="319"/>
        <end position="342"/>
    </location>
</feature>
<evidence type="ECO:0000256" key="5">
    <source>
        <dbReference type="ARBA" id="ARBA00022989"/>
    </source>
</evidence>
<accession>A0ABS3BEP1</accession>
<sequence>MKAILWAVPGLSDMIERKHWLAVVRLGMLVFVIYQLKGQAAYFAGLVLMALIAMASFSRTRENLYLRNLKNELGASLSIDQTQNLLIASIHHHPWWRRAPANWPWLELVAFVFLLRFLADSTQFELGEIVRGWPMTREFVIGFLSPDWSLLESAVFVYARQTLEVGLLGTLIGFVLAVPLSFICARNLASAHPLGRCLYGVTRLMMVVIRAMPTFLLGLIFVVLVGLGPFPGVLAISVFSLGVMVKLFSETIESVDMGPLEAIESCGGNWVNGVYFGILPQVKRNILAQLLYCAEINIHSATVLGLIGAEGIGLPIHEYLSAFAFSSASVFILVTIAMTVVIDCISGYLRNRILS</sequence>
<evidence type="ECO:0000256" key="7">
    <source>
        <dbReference type="RuleBase" id="RU363032"/>
    </source>
</evidence>
<evidence type="ECO:0000256" key="2">
    <source>
        <dbReference type="ARBA" id="ARBA00022448"/>
    </source>
</evidence>
<dbReference type="Proteomes" id="UP000664344">
    <property type="component" value="Unassembled WGS sequence"/>
</dbReference>
<comment type="subcellular location">
    <subcellularLocation>
        <location evidence="1 7">Cell membrane</location>
        <topology evidence="1 7">Multi-pass membrane protein</topology>
    </subcellularLocation>
</comment>
<keyword evidence="6 7" id="KW-0472">Membrane</keyword>
<keyword evidence="2 7" id="KW-0813">Transport</keyword>
<keyword evidence="4 7" id="KW-0812">Transmembrane</keyword>
<dbReference type="InterPro" id="IPR035906">
    <property type="entry name" value="MetI-like_sf"/>
</dbReference>
<dbReference type="NCBIfam" id="TIGR01097">
    <property type="entry name" value="PhnE"/>
    <property type="match status" value="1"/>
</dbReference>
<feature type="transmembrane region" description="Helical" evidence="7">
    <location>
        <begin position="20"/>
        <end position="36"/>
    </location>
</feature>
<protein>
    <submittedName>
        <fullName evidence="9">Phosphonate ABC transporter, permease protein PhnE</fullName>
    </submittedName>
</protein>
<evidence type="ECO:0000256" key="6">
    <source>
        <dbReference type="ARBA" id="ARBA00023136"/>
    </source>
</evidence>
<evidence type="ECO:0000256" key="4">
    <source>
        <dbReference type="ARBA" id="ARBA00022692"/>
    </source>
</evidence>
<proteinExistence type="inferred from homology"/>
<dbReference type="Pfam" id="PF00528">
    <property type="entry name" value="BPD_transp_1"/>
    <property type="match status" value="1"/>
</dbReference>
<name>A0ABS3BEP1_9GAMM</name>
<evidence type="ECO:0000256" key="1">
    <source>
        <dbReference type="ARBA" id="ARBA00004651"/>
    </source>
</evidence>